<keyword evidence="3" id="KW-0378">Hydrolase</keyword>
<feature type="signal peptide" evidence="1">
    <location>
        <begin position="1"/>
        <end position="24"/>
    </location>
</feature>
<evidence type="ECO:0000313" key="3">
    <source>
        <dbReference type="EMBL" id="QNN77330.1"/>
    </source>
</evidence>
<keyword evidence="1" id="KW-0732">Signal</keyword>
<dbReference type="PANTHER" id="PTHR43135">
    <property type="entry name" value="ALPHA-D-RIBOSE 1-METHYLPHOSPHONATE 5-TRIPHOSPHATE DIPHOSPHATASE"/>
    <property type="match status" value="1"/>
</dbReference>
<dbReference type="Proteomes" id="UP000515838">
    <property type="component" value="Chromosome"/>
</dbReference>
<dbReference type="GO" id="GO:0016810">
    <property type="term" value="F:hydrolase activity, acting on carbon-nitrogen (but not peptide) bonds"/>
    <property type="evidence" value="ECO:0007669"/>
    <property type="project" value="InterPro"/>
</dbReference>
<dbReference type="EMBL" id="CP060731">
    <property type="protein sequence ID" value="QNN77330.1"/>
    <property type="molecule type" value="Genomic_DNA"/>
</dbReference>
<evidence type="ECO:0000259" key="2">
    <source>
        <dbReference type="Pfam" id="PF01979"/>
    </source>
</evidence>
<dbReference type="RefSeq" id="WP_187572955.1">
    <property type="nucleotide sequence ID" value="NZ_CP060731.1"/>
</dbReference>
<protein>
    <submittedName>
        <fullName evidence="3">Amidohydrolase family protein</fullName>
    </submittedName>
</protein>
<feature type="domain" description="Amidohydrolase-related" evidence="2">
    <location>
        <begin position="79"/>
        <end position="411"/>
    </location>
</feature>
<evidence type="ECO:0000256" key="1">
    <source>
        <dbReference type="SAM" id="SignalP"/>
    </source>
</evidence>
<dbReference type="SUPFAM" id="SSF51556">
    <property type="entry name" value="Metallo-dependent hydrolases"/>
    <property type="match status" value="1"/>
</dbReference>
<dbReference type="GeneID" id="81472414"/>
<dbReference type="PANTHER" id="PTHR43135:SF3">
    <property type="entry name" value="ALPHA-D-RIBOSE 1-METHYLPHOSPHONATE 5-TRIPHOSPHATE DIPHOSPHATASE"/>
    <property type="match status" value="1"/>
</dbReference>
<reference evidence="3 4" key="1">
    <citation type="submission" date="2020-08" db="EMBL/GenBank/DDBJ databases">
        <title>Streptomycin Non-resistant strain, P. mexicana.</title>
        <authorList>
            <person name="Ganesh-Kumar S."/>
            <person name="Zhe T."/>
            <person name="Yu Z."/>
            <person name="Min Y."/>
        </authorList>
    </citation>
    <scope>NUCLEOTIDE SEQUENCE [LARGE SCALE GENOMIC DNA]</scope>
    <source>
        <strain evidence="3 4">GTZY2</strain>
    </source>
</reference>
<dbReference type="InterPro" id="IPR006680">
    <property type="entry name" value="Amidohydro-rel"/>
</dbReference>
<name>A0A7G9TB55_PSEMX</name>
<dbReference type="Gene3D" id="3.20.20.140">
    <property type="entry name" value="Metal-dependent hydrolases"/>
    <property type="match status" value="1"/>
</dbReference>
<dbReference type="InterPro" id="IPR032466">
    <property type="entry name" value="Metal_Hydrolase"/>
</dbReference>
<evidence type="ECO:0000313" key="4">
    <source>
        <dbReference type="Proteomes" id="UP000515838"/>
    </source>
</evidence>
<dbReference type="InterPro" id="IPR011059">
    <property type="entry name" value="Metal-dep_hydrolase_composite"/>
</dbReference>
<sequence length="425" mass="45174">MRHGWTWWLGCLVAACTMAGAVRAQTWAIERATVVASPEAAPLADAVVVVRDGRIVSVGRAGEVRVPADARRIDADGRVLVAGFWNSHVHFLLPGLTEVADAPAAALELEVRSLLTRWGFTSVFDLGGLPGNARRLRARIEAGDVRGPRILTVDAPFYPADGTPHYVRDVMKLHGAPSAEVATPDAARARVRTQLDDGADGAKLFIGALVGGPQGVVHMSSDVARAVVDTAHAARRPVFAHPSTTQGIEIALQAGVDVLAHSTPIDGPWPDGMAQRLVAADMALVPSLKLFEVELRKESVPPAVIERFLAVGQGQLRAFRQAGGQVLFGTDVGYIHDSDPHREYALMAGAGMDWRAILASLTTEPARRFGHGARSGRIVPGMDADLVLLGRDPADDVLALSDVVWVMRGGQVQYDATEPGASAQR</sequence>
<organism evidence="3 4">
    <name type="scientific">Pseudoxanthomonas mexicana</name>
    <dbReference type="NCBI Taxonomy" id="128785"/>
    <lineage>
        <taxon>Bacteria</taxon>
        <taxon>Pseudomonadati</taxon>
        <taxon>Pseudomonadota</taxon>
        <taxon>Gammaproteobacteria</taxon>
        <taxon>Lysobacterales</taxon>
        <taxon>Lysobacteraceae</taxon>
        <taxon>Pseudoxanthomonas</taxon>
    </lineage>
</organism>
<dbReference type="Gene3D" id="2.30.40.10">
    <property type="entry name" value="Urease, subunit C, domain 1"/>
    <property type="match status" value="1"/>
</dbReference>
<gene>
    <name evidence="3" type="ORF">IAE60_15620</name>
</gene>
<dbReference type="PROSITE" id="PS51257">
    <property type="entry name" value="PROKAR_LIPOPROTEIN"/>
    <property type="match status" value="1"/>
</dbReference>
<dbReference type="Pfam" id="PF01979">
    <property type="entry name" value="Amidohydro_1"/>
    <property type="match status" value="1"/>
</dbReference>
<dbReference type="AlphaFoldDB" id="A0A7G9TB55"/>
<feature type="chain" id="PRO_5028823904" evidence="1">
    <location>
        <begin position="25"/>
        <end position="425"/>
    </location>
</feature>
<accession>A0A7G9TB55</accession>
<dbReference type="InterPro" id="IPR051781">
    <property type="entry name" value="Metallo-dep_Hydrolase"/>
</dbReference>
<proteinExistence type="predicted"/>
<dbReference type="SUPFAM" id="SSF51338">
    <property type="entry name" value="Composite domain of metallo-dependent hydrolases"/>
    <property type="match status" value="1"/>
</dbReference>